<dbReference type="OrthoDB" id="4023279at2759"/>
<dbReference type="AlphaFoldDB" id="A0A8X7NGN5"/>
<gene>
    <name evidence="1" type="ORF">FOB60_005694</name>
</gene>
<name>A0A8X7NGN5_CANPA</name>
<evidence type="ECO:0000313" key="2">
    <source>
        <dbReference type="Proteomes" id="UP000590412"/>
    </source>
</evidence>
<comment type="caution">
    <text evidence="1">The sequence shown here is derived from an EMBL/GenBank/DDBJ whole genome shotgun (WGS) entry which is preliminary data.</text>
</comment>
<evidence type="ECO:0000313" key="1">
    <source>
        <dbReference type="EMBL" id="KAF6042940.1"/>
    </source>
</evidence>
<organism evidence="1 2">
    <name type="scientific">Candida parapsilosis</name>
    <name type="common">Yeast</name>
    <dbReference type="NCBI Taxonomy" id="5480"/>
    <lineage>
        <taxon>Eukaryota</taxon>
        <taxon>Fungi</taxon>
        <taxon>Dikarya</taxon>
        <taxon>Ascomycota</taxon>
        <taxon>Saccharomycotina</taxon>
        <taxon>Pichiomycetes</taxon>
        <taxon>Debaryomycetaceae</taxon>
        <taxon>Candida/Lodderomyces clade</taxon>
        <taxon>Candida</taxon>
    </lineage>
</organism>
<reference evidence="1" key="1">
    <citation type="submission" date="2020-03" db="EMBL/GenBank/DDBJ databases">
        <title>FDA dAtabase for Regulatory Grade micrObial Sequences (FDA-ARGOS): Supporting development and validation of Infectious Disease Dx tests.</title>
        <authorList>
            <person name="Campos J."/>
            <person name="Goldberg B."/>
            <person name="Tallon L."/>
            <person name="Sadzewicz L."/>
            <person name="Vavikolanu K."/>
            <person name="Mehta A."/>
            <person name="Aluvathingal J."/>
            <person name="Nadendla S."/>
            <person name="Nandy P."/>
            <person name="Geyer C."/>
            <person name="Yan Y."/>
            <person name="Sichtig H."/>
        </authorList>
    </citation>
    <scope>NUCLEOTIDE SEQUENCE [LARGE SCALE GENOMIC DNA]</scope>
    <source>
        <strain evidence="1">FDAARGOS_652</strain>
    </source>
</reference>
<dbReference type="EMBL" id="JABWAB010000013">
    <property type="protein sequence ID" value="KAF6042940.1"/>
    <property type="molecule type" value="Genomic_DNA"/>
</dbReference>
<sequence>MYHPHNQYQSLLRTENIEPLVRTIEQLNTEVENNEAGLVELCRMLDNDFHFPTNVTTMNKTNSKEDLDDGDGALFYLIEQKYNLPRSVDDSREGRLQNLRNQVNHLIKLRETKIKKNKELLQLVHDYEDEVMLHVLPELRKKLDCPEDKDVILKLIDQKFQREADLFRKFIDKMK</sequence>
<dbReference type="Proteomes" id="UP000590412">
    <property type="component" value="Unassembled WGS sequence"/>
</dbReference>
<proteinExistence type="predicted"/>
<accession>A0A8X7NGN5</accession>
<protein>
    <submittedName>
        <fullName evidence="1">Uncharacterized protein</fullName>
    </submittedName>
</protein>